<protein>
    <submittedName>
        <fullName evidence="1">Uncharacterized protein</fullName>
    </submittedName>
</protein>
<proteinExistence type="predicted"/>
<keyword evidence="2" id="KW-1185">Reference proteome</keyword>
<gene>
    <name evidence="1" type="ORF">V3Q77_14570</name>
</gene>
<evidence type="ECO:0000313" key="1">
    <source>
        <dbReference type="EMBL" id="MFK7051095.1"/>
    </source>
</evidence>
<organism evidence="1 2">
    <name type="scientific">Flavobacterium davisii</name>
    <dbReference type="NCBI Taxonomy" id="2906077"/>
    <lineage>
        <taxon>Bacteria</taxon>
        <taxon>Pseudomonadati</taxon>
        <taxon>Bacteroidota</taxon>
        <taxon>Flavobacteriia</taxon>
        <taxon>Flavobacteriales</taxon>
        <taxon>Flavobacteriaceae</taxon>
        <taxon>Flavobacterium</taxon>
    </lineage>
</organism>
<dbReference type="Proteomes" id="UP001621813">
    <property type="component" value="Unassembled WGS sequence"/>
</dbReference>
<reference evidence="1 2" key="1">
    <citation type="submission" date="2024-02" db="EMBL/GenBank/DDBJ databases">
        <title>Comparative Genomic Analysis of Flavobacterium Species Causing Columnaris Disease of Freshwater Fish in Thailand: Insights into Virulence and Resistance Mechanisms.</title>
        <authorList>
            <person name="Nguyen D."/>
            <person name="Chokmangmeepisarn P."/>
            <person name="Khianchaikhan K."/>
            <person name="Morishita M."/>
            <person name="Bunnoy A."/>
            <person name="Rodkhum C."/>
        </authorList>
    </citation>
    <scope>NUCLEOTIDE SEQUENCE [LARGE SCALE GENOMIC DNA]</scope>
    <source>
        <strain evidence="1 2">KCRT2007</strain>
    </source>
</reference>
<accession>A0ABW8PUL2</accession>
<dbReference type="EMBL" id="JAZGZR010000115">
    <property type="protein sequence ID" value="MFK7051095.1"/>
    <property type="molecule type" value="Genomic_DNA"/>
</dbReference>
<name>A0ABW8PUL2_9FLAO</name>
<sequence length="87" mass="9751">FIASNDILKKWIFLVLFNELITSKDTLHQLARVQIMRNSAGRCLLKVLRNTFTCSAITYSAKCGFSSTTDNIVALSVDTGRLERLPT</sequence>
<feature type="non-terminal residue" evidence="1">
    <location>
        <position position="1"/>
    </location>
</feature>
<dbReference type="RefSeq" id="WP_405323568.1">
    <property type="nucleotide sequence ID" value="NZ_JAZGZR010000115.1"/>
</dbReference>
<comment type="caution">
    <text evidence="1">The sequence shown here is derived from an EMBL/GenBank/DDBJ whole genome shotgun (WGS) entry which is preliminary data.</text>
</comment>
<evidence type="ECO:0000313" key="2">
    <source>
        <dbReference type="Proteomes" id="UP001621813"/>
    </source>
</evidence>